<protein>
    <submittedName>
        <fullName evidence="7">DUF1232 domain-containing protein</fullName>
    </submittedName>
</protein>
<keyword evidence="3 5" id="KW-1133">Transmembrane helix</keyword>
<evidence type="ECO:0000313" key="7">
    <source>
        <dbReference type="EMBL" id="MBI4923781.1"/>
    </source>
</evidence>
<feature type="domain" description="DUF1232" evidence="6">
    <location>
        <begin position="28"/>
        <end position="63"/>
    </location>
</feature>
<gene>
    <name evidence="7" type="ORF">HY834_18745</name>
</gene>
<evidence type="ECO:0000256" key="1">
    <source>
        <dbReference type="ARBA" id="ARBA00004127"/>
    </source>
</evidence>
<organism evidence="7 8">
    <name type="scientific">Devosia nanyangense</name>
    <dbReference type="NCBI Taxonomy" id="1228055"/>
    <lineage>
        <taxon>Bacteria</taxon>
        <taxon>Pseudomonadati</taxon>
        <taxon>Pseudomonadota</taxon>
        <taxon>Alphaproteobacteria</taxon>
        <taxon>Hyphomicrobiales</taxon>
        <taxon>Devosiaceae</taxon>
        <taxon>Devosia</taxon>
    </lineage>
</organism>
<comment type="subcellular location">
    <subcellularLocation>
        <location evidence="1">Endomembrane system</location>
        <topology evidence="1">Multi-pass membrane protein</topology>
    </subcellularLocation>
</comment>
<evidence type="ECO:0000313" key="8">
    <source>
        <dbReference type="Proteomes" id="UP000782610"/>
    </source>
</evidence>
<evidence type="ECO:0000256" key="3">
    <source>
        <dbReference type="ARBA" id="ARBA00022989"/>
    </source>
</evidence>
<dbReference type="GO" id="GO:0012505">
    <property type="term" value="C:endomembrane system"/>
    <property type="evidence" value="ECO:0007669"/>
    <property type="project" value="UniProtKB-SubCell"/>
</dbReference>
<feature type="transmembrane region" description="Helical" evidence="5">
    <location>
        <begin position="51"/>
        <end position="72"/>
    </location>
</feature>
<keyword evidence="4 5" id="KW-0472">Membrane</keyword>
<dbReference type="Proteomes" id="UP000782610">
    <property type="component" value="Unassembled WGS sequence"/>
</dbReference>
<evidence type="ECO:0000259" key="6">
    <source>
        <dbReference type="Pfam" id="PF06803"/>
    </source>
</evidence>
<dbReference type="AlphaFoldDB" id="A0A933P058"/>
<evidence type="ECO:0000256" key="4">
    <source>
        <dbReference type="ARBA" id="ARBA00023136"/>
    </source>
</evidence>
<sequence>MHRLLQFRNELVTLWRAFLAPETPIFLKGLMLLVPLYLVSPVDLIPDVVPILGWVDDAIVIPLLVSFIVRLLPRRAEARATRGAANGTVIDGEWRRL</sequence>
<comment type="caution">
    <text evidence="7">The sequence shown here is derived from an EMBL/GenBank/DDBJ whole genome shotgun (WGS) entry which is preliminary data.</text>
</comment>
<reference evidence="7" key="1">
    <citation type="submission" date="2020-07" db="EMBL/GenBank/DDBJ databases">
        <title>Huge and variable diversity of episymbiotic CPR bacteria and DPANN archaea in groundwater ecosystems.</title>
        <authorList>
            <person name="He C.Y."/>
            <person name="Keren R."/>
            <person name="Whittaker M."/>
            <person name="Farag I.F."/>
            <person name="Doudna J."/>
            <person name="Cate J.H.D."/>
            <person name="Banfield J.F."/>
        </authorList>
    </citation>
    <scope>NUCLEOTIDE SEQUENCE</scope>
    <source>
        <strain evidence="7">NC_groundwater_1586_Pr3_B-0.1um_66_15</strain>
    </source>
</reference>
<evidence type="ECO:0000256" key="5">
    <source>
        <dbReference type="SAM" id="Phobius"/>
    </source>
</evidence>
<evidence type="ECO:0000256" key="2">
    <source>
        <dbReference type="ARBA" id="ARBA00022692"/>
    </source>
</evidence>
<proteinExistence type="predicted"/>
<keyword evidence="2 5" id="KW-0812">Transmembrane</keyword>
<dbReference type="EMBL" id="JACRAF010000061">
    <property type="protein sequence ID" value="MBI4923781.1"/>
    <property type="molecule type" value="Genomic_DNA"/>
</dbReference>
<accession>A0A933P058</accession>
<dbReference type="InterPro" id="IPR010652">
    <property type="entry name" value="DUF1232"/>
</dbReference>
<feature type="transmembrane region" description="Helical" evidence="5">
    <location>
        <begin position="12"/>
        <end position="39"/>
    </location>
</feature>
<dbReference type="Pfam" id="PF06803">
    <property type="entry name" value="DUF1232"/>
    <property type="match status" value="1"/>
</dbReference>
<name>A0A933P058_9HYPH</name>